<gene>
    <name evidence="1" type="ORF">BKA14_004197</name>
</gene>
<sequence>MTIEVVVAASGLPSPGLPGFSLARSGQACPASA</sequence>
<organism evidence="1 2">
    <name type="scientific">Paractinoplanes abujensis</name>
    <dbReference type="NCBI Taxonomy" id="882441"/>
    <lineage>
        <taxon>Bacteria</taxon>
        <taxon>Bacillati</taxon>
        <taxon>Actinomycetota</taxon>
        <taxon>Actinomycetes</taxon>
        <taxon>Micromonosporales</taxon>
        <taxon>Micromonosporaceae</taxon>
        <taxon>Paractinoplanes</taxon>
    </lineage>
</organism>
<protein>
    <submittedName>
        <fullName evidence="1">Uncharacterized protein</fullName>
    </submittedName>
</protein>
<name>A0A7W7CSV8_9ACTN</name>
<evidence type="ECO:0000313" key="2">
    <source>
        <dbReference type="Proteomes" id="UP000542742"/>
    </source>
</evidence>
<dbReference type="AlphaFoldDB" id="A0A7W7CSV8"/>
<reference evidence="1 2" key="1">
    <citation type="submission" date="2020-08" db="EMBL/GenBank/DDBJ databases">
        <title>Sequencing the genomes of 1000 actinobacteria strains.</title>
        <authorList>
            <person name="Klenk H.-P."/>
        </authorList>
    </citation>
    <scope>NUCLEOTIDE SEQUENCE [LARGE SCALE GENOMIC DNA]</scope>
    <source>
        <strain evidence="1 2">DSM 45518</strain>
    </source>
</reference>
<keyword evidence="2" id="KW-1185">Reference proteome</keyword>
<proteinExistence type="predicted"/>
<comment type="caution">
    <text evidence="1">The sequence shown here is derived from an EMBL/GenBank/DDBJ whole genome shotgun (WGS) entry which is preliminary data.</text>
</comment>
<dbReference type="Proteomes" id="UP000542742">
    <property type="component" value="Unassembled WGS sequence"/>
</dbReference>
<dbReference type="EMBL" id="JACHMF010000001">
    <property type="protein sequence ID" value="MBB4694049.1"/>
    <property type="molecule type" value="Genomic_DNA"/>
</dbReference>
<evidence type="ECO:0000313" key="1">
    <source>
        <dbReference type="EMBL" id="MBB4694049.1"/>
    </source>
</evidence>
<accession>A0A7W7CSV8</accession>